<proteinExistence type="inferred from homology"/>
<dbReference type="GO" id="GO:0006304">
    <property type="term" value="P:DNA modification"/>
    <property type="evidence" value="ECO:0007669"/>
    <property type="project" value="InterPro"/>
</dbReference>
<dbReference type="PATRIC" id="fig|291169.3.peg.1883"/>
<dbReference type="NCBIfam" id="NF003458">
    <property type="entry name" value="PRK05070.1"/>
    <property type="match status" value="1"/>
</dbReference>
<dbReference type="SUPFAM" id="SSF52980">
    <property type="entry name" value="Restriction endonuclease-like"/>
    <property type="match status" value="1"/>
</dbReference>
<keyword evidence="3 7" id="KW-0255">Endonuclease</keyword>
<dbReference type="EMBL" id="MCRI01000020">
    <property type="protein sequence ID" value="ODN66400.1"/>
    <property type="molecule type" value="Genomic_DNA"/>
</dbReference>
<dbReference type="CDD" id="cd00583">
    <property type="entry name" value="MutH-like"/>
    <property type="match status" value="1"/>
</dbReference>
<dbReference type="NCBIfam" id="TIGR02248">
    <property type="entry name" value="mutH_TIGR"/>
    <property type="match status" value="1"/>
</dbReference>
<dbReference type="SMART" id="SM00927">
    <property type="entry name" value="MutH"/>
    <property type="match status" value="1"/>
</dbReference>
<keyword evidence="6 7" id="KW-0234">DNA repair</keyword>
<evidence type="ECO:0000313" key="9">
    <source>
        <dbReference type="EMBL" id="ODN66400.1"/>
    </source>
</evidence>
<evidence type="ECO:0000256" key="4">
    <source>
        <dbReference type="ARBA" id="ARBA00022763"/>
    </source>
</evidence>
<dbReference type="HAMAP" id="MF_00759">
    <property type="entry name" value="MutH"/>
    <property type="match status" value="1"/>
</dbReference>
<organism evidence="9 10">
    <name type="scientific">Methylophaga muralis</name>
    <dbReference type="NCBI Taxonomy" id="291169"/>
    <lineage>
        <taxon>Bacteria</taxon>
        <taxon>Pseudomonadati</taxon>
        <taxon>Pseudomonadota</taxon>
        <taxon>Gammaproteobacteria</taxon>
        <taxon>Thiotrichales</taxon>
        <taxon>Piscirickettsiaceae</taxon>
        <taxon>Methylophaga</taxon>
    </lineage>
</organism>
<evidence type="ECO:0000256" key="5">
    <source>
        <dbReference type="ARBA" id="ARBA00022801"/>
    </source>
</evidence>
<protein>
    <recommendedName>
        <fullName evidence="7">DNA mismatch repair protein MutH</fullName>
    </recommendedName>
    <alternativeName>
        <fullName evidence="7">Methyl-directed mismatch repair protein</fullName>
    </alternativeName>
</protein>
<dbReference type="InterPro" id="IPR037057">
    <property type="entry name" value="DNA_rep_MutH/T2_RE_sf"/>
</dbReference>
<evidence type="ECO:0000256" key="3">
    <source>
        <dbReference type="ARBA" id="ARBA00022759"/>
    </source>
</evidence>
<keyword evidence="2 7" id="KW-0540">Nuclease</keyword>
<dbReference type="GO" id="GO:0003677">
    <property type="term" value="F:DNA binding"/>
    <property type="evidence" value="ECO:0007669"/>
    <property type="project" value="InterPro"/>
</dbReference>
<comment type="caution">
    <text evidence="9">The sequence shown here is derived from an EMBL/GenBank/DDBJ whole genome shotgun (WGS) entry which is preliminary data.</text>
</comment>
<name>A0A1E3GQT2_9GAMM</name>
<dbReference type="GO" id="GO:0004519">
    <property type="term" value="F:endonuclease activity"/>
    <property type="evidence" value="ECO:0007669"/>
    <property type="project" value="UniProtKB-UniRule"/>
</dbReference>
<dbReference type="InterPro" id="IPR011335">
    <property type="entry name" value="Restrct_endonuc-II-like"/>
</dbReference>
<reference evidence="9 10" key="1">
    <citation type="submission" date="2016-07" db="EMBL/GenBank/DDBJ databases">
        <title>Draft Genome Sequence of Methylophaga muralis Bur 1.</title>
        <authorList>
            <person name="Vasilenko O.V."/>
            <person name="Doronina N.V."/>
            <person name="Shmareva M.N."/>
            <person name="Tarlachkov S.V."/>
            <person name="Mustakhimov I."/>
            <person name="Trotsenko Y.A."/>
        </authorList>
    </citation>
    <scope>NUCLEOTIDE SEQUENCE [LARGE SCALE GENOMIC DNA]</scope>
    <source>
        <strain evidence="9 10">Bur 1</strain>
    </source>
</reference>
<dbReference type="Pfam" id="PF02976">
    <property type="entry name" value="MutH"/>
    <property type="match status" value="1"/>
</dbReference>
<dbReference type="GO" id="GO:0006298">
    <property type="term" value="P:mismatch repair"/>
    <property type="evidence" value="ECO:0007669"/>
    <property type="project" value="UniProtKB-UniRule"/>
</dbReference>
<dbReference type="AlphaFoldDB" id="A0A1E3GQT2"/>
<dbReference type="InterPro" id="IPR004230">
    <property type="entry name" value="DNA_mismatch_repair_MutH"/>
</dbReference>
<dbReference type="InterPro" id="IPR011337">
    <property type="entry name" value="DNA_rep_MutH/RE_typeII_Sau3AI"/>
</dbReference>
<evidence type="ECO:0000259" key="8">
    <source>
        <dbReference type="SMART" id="SM00927"/>
    </source>
</evidence>
<keyword evidence="4 7" id="KW-0227">DNA damage</keyword>
<accession>A0A1E3GQT2</accession>
<dbReference type="GO" id="GO:0016787">
    <property type="term" value="F:hydrolase activity"/>
    <property type="evidence" value="ECO:0007669"/>
    <property type="project" value="UniProtKB-KW"/>
</dbReference>
<keyword evidence="10" id="KW-1185">Reference proteome</keyword>
<evidence type="ECO:0000256" key="7">
    <source>
        <dbReference type="HAMAP-Rule" id="MF_00759"/>
    </source>
</evidence>
<evidence type="ECO:0000256" key="1">
    <source>
        <dbReference type="ARBA" id="ARBA00022490"/>
    </source>
</evidence>
<dbReference type="STRING" id="291169.A9E74_01873"/>
<gene>
    <name evidence="7 9" type="primary">mutH</name>
    <name evidence="9" type="ORF">A9E74_01873</name>
</gene>
<evidence type="ECO:0000256" key="2">
    <source>
        <dbReference type="ARBA" id="ARBA00022722"/>
    </source>
</evidence>
<sequence>MPPMSDDIYPNLNPVSPPASEAELMLRCQQIAGKTVGQLAQQCQLTVPADLRRHKGWLGNLLERVLGADAGNQAEPDFIALGIELKTIPLNSRGEPKESTYVCTVSPRGAAETHWQNCWLRRKLSKVLWLPIEADNSIPLEERYVGQAILWQPSEQQETVLRQDWEELMEIMIAEGAVTAKLGRYLQIRPKAAHSRITNRQIGHDGEVELHHPCGFYLRTSFTQQILSGKACC</sequence>
<dbReference type="GO" id="GO:0005737">
    <property type="term" value="C:cytoplasm"/>
    <property type="evidence" value="ECO:0007669"/>
    <property type="project" value="UniProtKB-SubCell"/>
</dbReference>
<evidence type="ECO:0000313" key="10">
    <source>
        <dbReference type="Proteomes" id="UP000094379"/>
    </source>
</evidence>
<feature type="domain" description="DNA mismatch repair MutH/Type II restriction enzyme Sau3AI" evidence="8">
    <location>
        <begin position="66"/>
        <end position="164"/>
    </location>
</feature>
<dbReference type="Proteomes" id="UP000094379">
    <property type="component" value="Unassembled WGS sequence"/>
</dbReference>
<comment type="function">
    <text evidence="7">Sequence-specific endonuclease that cleaves unmethylated GATC sequences. It is involved in DNA mismatch repair.</text>
</comment>
<comment type="similarity">
    <text evidence="7">Belongs to the MutH family.</text>
</comment>
<evidence type="ECO:0000256" key="6">
    <source>
        <dbReference type="ARBA" id="ARBA00023204"/>
    </source>
</evidence>
<comment type="subcellular location">
    <subcellularLocation>
        <location evidence="7">Cytoplasm</location>
    </subcellularLocation>
</comment>
<keyword evidence="1 7" id="KW-0963">Cytoplasm</keyword>
<keyword evidence="5 7" id="KW-0378">Hydrolase</keyword>
<dbReference type="Gene3D" id="3.40.600.10">
    <property type="entry name" value="DNA mismatch repair MutH/Restriction endonuclease, type II"/>
    <property type="match status" value="1"/>
</dbReference>